<name>A0A6L5JYQ4_RHOTE</name>
<protein>
    <submittedName>
        <fullName evidence="1">Uncharacterized protein</fullName>
    </submittedName>
</protein>
<dbReference type="AlphaFoldDB" id="A0A6L5JYQ4"/>
<evidence type="ECO:0000313" key="1">
    <source>
        <dbReference type="EMBL" id="MQY52453.1"/>
    </source>
</evidence>
<evidence type="ECO:0000313" key="2">
    <source>
        <dbReference type="Proteomes" id="UP000480275"/>
    </source>
</evidence>
<gene>
    <name evidence="1" type="ORF">GHK24_11785</name>
</gene>
<dbReference type="Gene3D" id="3.30.420.10">
    <property type="entry name" value="Ribonuclease H-like superfamily/Ribonuclease H"/>
    <property type="match status" value="1"/>
</dbReference>
<sequence>MLIFFDTEFTELGIDPKLISIGLISEDGERTFYAELSDTYRLADVGDFARQEVLPQLEGGSALMTMSDLALGLGSWLESFEQPVQLATDSLAWDWPWIQEIFSGARTWPENLDGRPLLLTTNCLNDYDRFVEAVEEAFRSLRRHHSLDDAKANRLGWIAVGGDIDQATRLAI</sequence>
<organism evidence="1 2">
    <name type="scientific">Rhodocyclus tenuis</name>
    <name type="common">Rhodospirillum tenue</name>
    <dbReference type="NCBI Taxonomy" id="1066"/>
    <lineage>
        <taxon>Bacteria</taxon>
        <taxon>Pseudomonadati</taxon>
        <taxon>Pseudomonadota</taxon>
        <taxon>Betaproteobacteria</taxon>
        <taxon>Rhodocyclales</taxon>
        <taxon>Rhodocyclaceae</taxon>
        <taxon>Rhodocyclus</taxon>
    </lineage>
</organism>
<dbReference type="Proteomes" id="UP000480275">
    <property type="component" value="Unassembled WGS sequence"/>
</dbReference>
<reference evidence="1 2" key="1">
    <citation type="submission" date="2019-10" db="EMBL/GenBank/DDBJ databases">
        <title>Whole-genome sequence of the purple nonsulfur photosynthetic bacterium Rhodocyclus tenuis.</title>
        <authorList>
            <person name="Kyndt J.A."/>
            <person name="Meyer T.E."/>
        </authorList>
    </citation>
    <scope>NUCLEOTIDE SEQUENCE [LARGE SCALE GENOMIC DNA]</scope>
    <source>
        <strain evidence="1 2">DSM 110</strain>
    </source>
</reference>
<dbReference type="EMBL" id="WIXJ01000010">
    <property type="protein sequence ID" value="MQY52453.1"/>
    <property type="molecule type" value="Genomic_DNA"/>
</dbReference>
<dbReference type="InterPro" id="IPR036397">
    <property type="entry name" value="RNaseH_sf"/>
</dbReference>
<dbReference type="OrthoDB" id="6482216at2"/>
<dbReference type="GO" id="GO:0003676">
    <property type="term" value="F:nucleic acid binding"/>
    <property type="evidence" value="ECO:0007669"/>
    <property type="project" value="InterPro"/>
</dbReference>
<accession>A0A6L5JYQ4</accession>
<comment type="caution">
    <text evidence="1">The sequence shown here is derived from an EMBL/GenBank/DDBJ whole genome shotgun (WGS) entry which is preliminary data.</text>
</comment>
<proteinExistence type="predicted"/>